<feature type="transmembrane region" description="Helical" evidence="7">
    <location>
        <begin position="420"/>
        <end position="440"/>
    </location>
</feature>
<evidence type="ECO:0000313" key="10">
    <source>
        <dbReference type="Proteomes" id="UP000242875"/>
    </source>
</evidence>
<dbReference type="GO" id="GO:0005315">
    <property type="term" value="F:phosphate transmembrane transporter activity"/>
    <property type="evidence" value="ECO:0007669"/>
    <property type="project" value="InterPro"/>
</dbReference>
<evidence type="ECO:0000256" key="5">
    <source>
        <dbReference type="ARBA" id="ARBA00022989"/>
    </source>
</evidence>
<feature type="transmembrane region" description="Helical" evidence="7">
    <location>
        <begin position="343"/>
        <end position="363"/>
    </location>
</feature>
<feature type="transmembrane region" description="Helical" evidence="7">
    <location>
        <begin position="256"/>
        <end position="276"/>
    </location>
</feature>
<sequence length="567" mass="62471">MSYDDARYDVYDLSVRGLSSMGNYDTPGLSGMSSLRNKRTENYDMDGLKDDFGFDLDAKRKAALENIDNARFGWFHIRACLVSGMGFFTDQYDIFAINLVSVMLGYIYFQDNNGKLPTWVDNSVKVAASVGTVFGQFIFGYLADRFGRKKMYGVELIIIIVGTIGQALSGDSPYMPVWVGITVWRIIMGVGIGGDYPLSAVITSEFAATSHRGAMMAAVFAMQGFGILASALVSLIVLAGYKNIIESGNFRVLDQAWRIIIGIGALPALGALYYRLTIPETPRYTMDVERRIEKGIQDANAYLQHGTAAGDYSEQEAYFRYDLPRASWKDFKAYFGQWKNAKILLGTAYSWFALDVAWYGIGLNNSVILQNIGFAGGSDTYQVIFRTIVGNIILNALGQIPGYWITVFTVERLGRKTIQLMGFIVLTVLFAVLGFAYHQILATSEVLFIVLFTIAQLFFNFGPNATTFIVPGEVFPTRYRSTGHGISAASGKLGAVIAQIGFGMLKDIGGPSGSGAFVDKLLCIFAAFMLSGCFSTLLIPETKGRSLEENSGEDQDHFVRDDMIRVR</sequence>
<feature type="transmembrane region" description="Helical" evidence="7">
    <location>
        <begin position="446"/>
        <end position="470"/>
    </location>
</feature>
<gene>
    <name evidence="9" type="ORF">BZG36_00955</name>
</gene>
<dbReference type="EMBL" id="MVBO01000009">
    <property type="protein sequence ID" value="OZJ05822.1"/>
    <property type="molecule type" value="Genomic_DNA"/>
</dbReference>
<dbReference type="PROSITE" id="PS50850">
    <property type="entry name" value="MFS"/>
    <property type="match status" value="1"/>
</dbReference>
<keyword evidence="3" id="KW-0592">Phosphate transport</keyword>
<dbReference type="Proteomes" id="UP000242875">
    <property type="component" value="Unassembled WGS sequence"/>
</dbReference>
<keyword evidence="6 7" id="KW-0472">Membrane</keyword>
<dbReference type="Gene3D" id="1.20.1250.20">
    <property type="entry name" value="MFS general substrate transporter like domains"/>
    <property type="match status" value="2"/>
</dbReference>
<feature type="transmembrane region" description="Helical" evidence="7">
    <location>
        <begin position="482"/>
        <end position="505"/>
    </location>
</feature>
<dbReference type="NCBIfam" id="TIGR00887">
    <property type="entry name" value="2A0109"/>
    <property type="match status" value="1"/>
</dbReference>
<organism evidence="9 10">
    <name type="scientific">Bifiguratus adelaidae</name>
    <dbReference type="NCBI Taxonomy" id="1938954"/>
    <lineage>
        <taxon>Eukaryota</taxon>
        <taxon>Fungi</taxon>
        <taxon>Fungi incertae sedis</taxon>
        <taxon>Mucoromycota</taxon>
        <taxon>Mucoromycotina</taxon>
        <taxon>Endogonomycetes</taxon>
        <taxon>Endogonales</taxon>
        <taxon>Endogonales incertae sedis</taxon>
        <taxon>Bifiguratus</taxon>
    </lineage>
</organism>
<dbReference type="PANTHER" id="PTHR24064">
    <property type="entry name" value="SOLUTE CARRIER FAMILY 22 MEMBER"/>
    <property type="match status" value="1"/>
</dbReference>
<feature type="transmembrane region" description="Helical" evidence="7">
    <location>
        <begin position="217"/>
        <end position="241"/>
    </location>
</feature>
<name>A0A261Y5E5_9FUNG</name>
<dbReference type="PROSITE" id="PS00217">
    <property type="entry name" value="SUGAR_TRANSPORT_2"/>
    <property type="match status" value="1"/>
</dbReference>
<feature type="domain" description="Major facilitator superfamily (MFS) profile" evidence="8">
    <location>
        <begin position="79"/>
        <end position="543"/>
    </location>
</feature>
<keyword evidence="10" id="KW-1185">Reference proteome</keyword>
<dbReference type="GO" id="GO:0016020">
    <property type="term" value="C:membrane"/>
    <property type="evidence" value="ECO:0007669"/>
    <property type="project" value="UniProtKB-SubCell"/>
</dbReference>
<accession>A0A261Y5E5</accession>
<reference evidence="9 10" key="1">
    <citation type="journal article" date="2017" name="Mycologia">
        <title>Bifiguratus adelaidae, gen. et sp. nov., a new member of Mucoromycotina in endophytic and soil-dwelling habitats.</title>
        <authorList>
            <person name="Torres-Cruz T.J."/>
            <person name="Billingsley Tobias T.L."/>
            <person name="Almatruk M."/>
            <person name="Hesse C."/>
            <person name="Kuske C.R."/>
            <person name="Desiro A."/>
            <person name="Benucci G.M."/>
            <person name="Bonito G."/>
            <person name="Stajich J.E."/>
            <person name="Dunlap C."/>
            <person name="Arnold A.E."/>
            <person name="Porras-Alfaro A."/>
        </authorList>
    </citation>
    <scope>NUCLEOTIDE SEQUENCE [LARGE SCALE GENOMIC DNA]</scope>
    <source>
        <strain evidence="9 10">AZ0501</strain>
    </source>
</reference>
<evidence type="ECO:0000259" key="8">
    <source>
        <dbReference type="PROSITE" id="PS50850"/>
    </source>
</evidence>
<keyword evidence="4 7" id="KW-0812">Transmembrane</keyword>
<dbReference type="InterPro" id="IPR036259">
    <property type="entry name" value="MFS_trans_sf"/>
</dbReference>
<dbReference type="PROSITE" id="PS00216">
    <property type="entry name" value="SUGAR_TRANSPORT_1"/>
    <property type="match status" value="1"/>
</dbReference>
<dbReference type="InterPro" id="IPR005829">
    <property type="entry name" value="Sugar_transporter_CS"/>
</dbReference>
<evidence type="ECO:0000313" key="9">
    <source>
        <dbReference type="EMBL" id="OZJ05822.1"/>
    </source>
</evidence>
<dbReference type="GO" id="GO:0006817">
    <property type="term" value="P:phosphate ion transport"/>
    <property type="evidence" value="ECO:0007669"/>
    <property type="project" value="UniProtKB-KW"/>
</dbReference>
<feature type="transmembrane region" description="Helical" evidence="7">
    <location>
        <begin position="92"/>
        <end position="109"/>
    </location>
</feature>
<evidence type="ECO:0000256" key="6">
    <source>
        <dbReference type="ARBA" id="ARBA00023136"/>
    </source>
</evidence>
<evidence type="ECO:0000256" key="4">
    <source>
        <dbReference type="ARBA" id="ARBA00022692"/>
    </source>
</evidence>
<feature type="transmembrane region" description="Helical" evidence="7">
    <location>
        <begin position="383"/>
        <end position="408"/>
    </location>
</feature>
<dbReference type="SUPFAM" id="SSF103473">
    <property type="entry name" value="MFS general substrate transporter"/>
    <property type="match status" value="1"/>
</dbReference>
<dbReference type="CDD" id="cd17364">
    <property type="entry name" value="MFS_PhT"/>
    <property type="match status" value="1"/>
</dbReference>
<dbReference type="InterPro" id="IPR004738">
    <property type="entry name" value="Phos_permease"/>
</dbReference>
<evidence type="ECO:0000256" key="3">
    <source>
        <dbReference type="ARBA" id="ARBA00022592"/>
    </source>
</evidence>
<dbReference type="AlphaFoldDB" id="A0A261Y5E5"/>
<comment type="subcellular location">
    <subcellularLocation>
        <location evidence="1">Membrane</location>
        <topology evidence="1">Multi-pass membrane protein</topology>
    </subcellularLocation>
</comment>
<dbReference type="InterPro" id="IPR005828">
    <property type="entry name" value="MFS_sugar_transport-like"/>
</dbReference>
<feature type="transmembrane region" description="Helical" evidence="7">
    <location>
        <begin position="517"/>
        <end position="539"/>
    </location>
</feature>
<feature type="transmembrane region" description="Helical" evidence="7">
    <location>
        <begin position="152"/>
        <end position="169"/>
    </location>
</feature>
<evidence type="ECO:0000256" key="1">
    <source>
        <dbReference type="ARBA" id="ARBA00004141"/>
    </source>
</evidence>
<keyword evidence="5 7" id="KW-1133">Transmembrane helix</keyword>
<evidence type="ECO:0000256" key="7">
    <source>
        <dbReference type="SAM" id="Phobius"/>
    </source>
</evidence>
<keyword evidence="2" id="KW-0813">Transport</keyword>
<proteinExistence type="predicted"/>
<comment type="caution">
    <text evidence="9">The sequence shown here is derived from an EMBL/GenBank/DDBJ whole genome shotgun (WGS) entry which is preliminary data.</text>
</comment>
<protein>
    <recommendedName>
        <fullName evidence="8">Major facilitator superfamily (MFS) profile domain-containing protein</fullName>
    </recommendedName>
</protein>
<dbReference type="Pfam" id="PF00083">
    <property type="entry name" value="Sugar_tr"/>
    <property type="match status" value="1"/>
</dbReference>
<dbReference type="InterPro" id="IPR020846">
    <property type="entry name" value="MFS_dom"/>
</dbReference>
<feature type="transmembrane region" description="Helical" evidence="7">
    <location>
        <begin position="124"/>
        <end position="143"/>
    </location>
</feature>
<dbReference type="OrthoDB" id="433512at2759"/>
<evidence type="ECO:0000256" key="2">
    <source>
        <dbReference type="ARBA" id="ARBA00022448"/>
    </source>
</evidence>
<feature type="transmembrane region" description="Helical" evidence="7">
    <location>
        <begin position="175"/>
        <end position="196"/>
    </location>
</feature>